<dbReference type="PANTHER" id="PTHR33877">
    <property type="entry name" value="SLL1193 PROTEIN"/>
    <property type="match status" value="1"/>
</dbReference>
<evidence type="ECO:0000313" key="2">
    <source>
        <dbReference type="EMBL" id="CAD8301187.1"/>
    </source>
</evidence>
<dbReference type="SMART" id="SM00507">
    <property type="entry name" value="HNHc"/>
    <property type="match status" value="1"/>
</dbReference>
<proteinExistence type="predicted"/>
<accession>A0A7R9Z2P6</accession>
<evidence type="ECO:0000259" key="1">
    <source>
        <dbReference type="SMART" id="SM00507"/>
    </source>
</evidence>
<dbReference type="Pfam" id="PF14279">
    <property type="entry name" value="HNH_5"/>
    <property type="match status" value="1"/>
</dbReference>
<dbReference type="EMBL" id="HBEC01034304">
    <property type="protein sequence ID" value="CAD8301187.1"/>
    <property type="molecule type" value="Transcribed_RNA"/>
</dbReference>
<name>A0A7R9Z2P6_9CHLO</name>
<protein>
    <recommendedName>
        <fullName evidence="1">HNH nuclease domain-containing protein</fullName>
    </recommendedName>
</protein>
<dbReference type="Gene3D" id="1.10.30.50">
    <property type="match status" value="1"/>
</dbReference>
<dbReference type="PANTHER" id="PTHR33877:SF2">
    <property type="entry name" value="OS07G0170200 PROTEIN"/>
    <property type="match status" value="1"/>
</dbReference>
<reference evidence="2" key="1">
    <citation type="submission" date="2021-01" db="EMBL/GenBank/DDBJ databases">
        <authorList>
            <person name="Corre E."/>
            <person name="Pelletier E."/>
            <person name="Niang G."/>
            <person name="Scheremetjew M."/>
            <person name="Finn R."/>
            <person name="Kale V."/>
            <person name="Holt S."/>
            <person name="Cochrane G."/>
            <person name="Meng A."/>
            <person name="Brown T."/>
            <person name="Cohen L."/>
        </authorList>
    </citation>
    <scope>NUCLEOTIDE SEQUENCE</scope>
    <source>
        <strain evidence="2">CCMP219</strain>
    </source>
</reference>
<dbReference type="InterPro" id="IPR052892">
    <property type="entry name" value="NA-targeting_endonuclease"/>
</dbReference>
<dbReference type="CDD" id="cd00085">
    <property type="entry name" value="HNHc"/>
    <property type="match status" value="1"/>
</dbReference>
<feature type="domain" description="HNH nuclease" evidence="1">
    <location>
        <begin position="51"/>
        <end position="102"/>
    </location>
</feature>
<dbReference type="InterPro" id="IPR003615">
    <property type="entry name" value="HNH_nuc"/>
</dbReference>
<dbReference type="InterPro" id="IPR029471">
    <property type="entry name" value="HNH_5"/>
</dbReference>
<sequence length="170" mass="19382">MMDWSQRVEVVEYYPPPATAWSGQGEHMLPAVIRVPNRYLNLNEIASDVACTRRNVLVRDRYTCQYCGCSSKHLTLDHVVPVSKGGRNEWLNLVTACVACNQRKGDKTLQALGWKLRAPLRKPSPWELGLVIGLSPGDVERPSEAWAPYLEPYRAKIQDIRRMIRHADKN</sequence>
<organism evidence="2">
    <name type="scientific">Chlamydomonas euryale</name>
    <dbReference type="NCBI Taxonomy" id="1486919"/>
    <lineage>
        <taxon>Eukaryota</taxon>
        <taxon>Viridiplantae</taxon>
        <taxon>Chlorophyta</taxon>
        <taxon>core chlorophytes</taxon>
        <taxon>Chlorophyceae</taxon>
        <taxon>CS clade</taxon>
        <taxon>Chlamydomonadales</taxon>
        <taxon>Chlamydomonadaceae</taxon>
        <taxon>Chlamydomonas</taxon>
    </lineage>
</organism>
<gene>
    <name evidence="2" type="ORF">CEUR00632_LOCUS15934</name>
</gene>
<dbReference type="AlphaFoldDB" id="A0A7R9Z2P6"/>